<sequence length="245" mass="28334">MNLRRKRIEALTTVWSIVISKPDLKREEVVEILRSVYESKSIEPIRGVGNPPDLYDKELSSLYIIGKWGLGIDKDLQEDVLRKVFSLEIQFELMWNALREATSKEGFCKELGDLCNRLDEGLAARFLRFIFTLYYFGFIKFEELVSLLKKLYSFFENLQDTVRRFTKFVIAYEIGVRIDSGKLKTALELNMEKNLLALNIGIPKAVPSTSYIVEVSKHFFTLPNSIVKNLLKTEDKKEGKGEFDV</sequence>
<comment type="caution">
    <text evidence="1">The sequence shown here is derived from an EMBL/GenBank/DDBJ whole genome shotgun (WGS) entry which is preliminary data.</text>
</comment>
<reference evidence="1" key="1">
    <citation type="journal article" date="2020" name="mSystems">
        <title>Genome- and Community-Level Interaction Insights into Carbon Utilization and Element Cycling Functions of Hydrothermarchaeota in Hydrothermal Sediment.</title>
        <authorList>
            <person name="Zhou Z."/>
            <person name="Liu Y."/>
            <person name="Xu W."/>
            <person name="Pan J."/>
            <person name="Luo Z.H."/>
            <person name="Li M."/>
        </authorList>
    </citation>
    <scope>NUCLEOTIDE SEQUENCE [LARGE SCALE GENOMIC DNA]</scope>
    <source>
        <strain evidence="1">SpSt-125</strain>
    </source>
</reference>
<dbReference type="AlphaFoldDB" id="A0A7J2U613"/>
<name>A0A7J2U613_9CREN</name>
<protein>
    <submittedName>
        <fullName evidence="1">DUF2192 domain-containing protein</fullName>
    </submittedName>
</protein>
<dbReference type="EMBL" id="DSEU01000069">
    <property type="protein sequence ID" value="HEM67795.1"/>
    <property type="molecule type" value="Genomic_DNA"/>
</dbReference>
<gene>
    <name evidence="1" type="ORF">ENO26_09585</name>
</gene>
<evidence type="ECO:0000313" key="1">
    <source>
        <dbReference type="EMBL" id="HEM67795.1"/>
    </source>
</evidence>
<accession>A0A7J2U613</accession>
<proteinExistence type="predicted"/>
<dbReference type="InterPro" id="IPR018693">
    <property type="entry name" value="DUF2192"/>
</dbReference>
<dbReference type="Pfam" id="PF09958">
    <property type="entry name" value="DUF2192"/>
    <property type="match status" value="1"/>
</dbReference>
<organism evidence="1">
    <name type="scientific">Ignisphaera aggregans</name>
    <dbReference type="NCBI Taxonomy" id="334771"/>
    <lineage>
        <taxon>Archaea</taxon>
        <taxon>Thermoproteota</taxon>
        <taxon>Thermoprotei</taxon>
        <taxon>Desulfurococcales</taxon>
        <taxon>Desulfurococcaceae</taxon>
        <taxon>Ignisphaera</taxon>
    </lineage>
</organism>